<sequence>MSEITFEWDERKAEQNERKHGISFEEAQTAFEDDHARLTHDPDHSQDEDRYILLGMSAVLRILVVCHVYRENDEVIRLISARKATKREQQQYQRFLR</sequence>
<reference evidence="2" key="2">
    <citation type="journal article" date="2015" name="Genome Announc.">
        <title>Draft Genome Sequence of Filamentous Marine Cyanobacterium Lyngbya confervoides Strain BDU141951.</title>
        <authorList>
            <person name="Chandrababunaidu M.M."/>
            <person name="Sen D."/>
            <person name="Tripathy S."/>
        </authorList>
    </citation>
    <scope>NUCLEOTIDE SEQUENCE</scope>
    <source>
        <strain evidence="2">BDU141951</strain>
    </source>
</reference>
<gene>
    <name evidence="2" type="ORF">QQ91_016900</name>
</gene>
<dbReference type="Gene3D" id="3.10.450.530">
    <property type="entry name" value="Ribonuclease toxin, BrnT, of type II toxin-antitoxin system"/>
    <property type="match status" value="1"/>
</dbReference>
<evidence type="ECO:0000256" key="1">
    <source>
        <dbReference type="SAM" id="MobiDB-lite"/>
    </source>
</evidence>
<dbReference type="EMBL" id="JTHE02000003">
    <property type="protein sequence ID" value="NEV68784.1"/>
    <property type="molecule type" value="Genomic_DNA"/>
</dbReference>
<accession>A0A0C1Y5P4</accession>
<dbReference type="InterPro" id="IPR038573">
    <property type="entry name" value="BrnT_sf"/>
</dbReference>
<name>A0A0C1Y5P4_9CYAN</name>
<dbReference type="AlphaFoldDB" id="A0A0C1Y5P4"/>
<feature type="region of interest" description="Disordered" evidence="1">
    <location>
        <begin position="1"/>
        <end position="20"/>
    </location>
</feature>
<feature type="compositionally biased region" description="Basic and acidic residues" evidence="1">
    <location>
        <begin position="8"/>
        <end position="20"/>
    </location>
</feature>
<organism evidence="2">
    <name type="scientific">Lyngbya confervoides BDU141951</name>
    <dbReference type="NCBI Taxonomy" id="1574623"/>
    <lineage>
        <taxon>Bacteria</taxon>
        <taxon>Bacillati</taxon>
        <taxon>Cyanobacteriota</taxon>
        <taxon>Cyanophyceae</taxon>
        <taxon>Oscillatoriophycideae</taxon>
        <taxon>Oscillatoriales</taxon>
        <taxon>Microcoleaceae</taxon>
        <taxon>Lyngbya</taxon>
    </lineage>
</organism>
<comment type="caution">
    <text evidence="2">The sequence shown here is derived from an EMBL/GenBank/DDBJ whole genome shotgun (WGS) entry which is preliminary data.</text>
</comment>
<proteinExistence type="predicted"/>
<reference evidence="2" key="3">
    <citation type="submission" date="2020-02" db="EMBL/GenBank/DDBJ databases">
        <authorList>
            <person name="Sarangi A.N."/>
            <person name="Ghosh S."/>
            <person name="Mukherjee M."/>
            <person name="Tripathy S."/>
        </authorList>
    </citation>
    <scope>NUCLEOTIDE SEQUENCE</scope>
    <source>
        <strain evidence="2">BDU141951</strain>
    </source>
</reference>
<reference evidence="2" key="1">
    <citation type="submission" date="2014-11" db="EMBL/GenBank/DDBJ databases">
        <authorList>
            <person name="Malar M.C."/>
            <person name="Sen D."/>
            <person name="Tripathy S."/>
        </authorList>
    </citation>
    <scope>NUCLEOTIDE SEQUENCE</scope>
    <source>
        <strain evidence="2">BDU141951</strain>
    </source>
</reference>
<dbReference type="Pfam" id="PF04365">
    <property type="entry name" value="BrnT_toxin"/>
    <property type="match status" value="1"/>
</dbReference>
<evidence type="ECO:0000313" key="2">
    <source>
        <dbReference type="EMBL" id="NEV68784.1"/>
    </source>
</evidence>
<dbReference type="InterPro" id="IPR007460">
    <property type="entry name" value="BrnT_toxin"/>
</dbReference>
<protein>
    <submittedName>
        <fullName evidence="2">BrnT family toxin</fullName>
    </submittedName>
</protein>